<evidence type="ECO:0000313" key="2">
    <source>
        <dbReference type="Proteomes" id="UP000308600"/>
    </source>
</evidence>
<dbReference type="EMBL" id="ML208798">
    <property type="protein sequence ID" value="TFK60282.1"/>
    <property type="molecule type" value="Genomic_DNA"/>
</dbReference>
<keyword evidence="2" id="KW-1185">Reference proteome</keyword>
<organism evidence="1 2">
    <name type="scientific">Pluteus cervinus</name>
    <dbReference type="NCBI Taxonomy" id="181527"/>
    <lineage>
        <taxon>Eukaryota</taxon>
        <taxon>Fungi</taxon>
        <taxon>Dikarya</taxon>
        <taxon>Basidiomycota</taxon>
        <taxon>Agaricomycotina</taxon>
        <taxon>Agaricomycetes</taxon>
        <taxon>Agaricomycetidae</taxon>
        <taxon>Agaricales</taxon>
        <taxon>Pluteineae</taxon>
        <taxon>Pluteaceae</taxon>
        <taxon>Pluteus</taxon>
    </lineage>
</organism>
<evidence type="ECO:0000313" key="1">
    <source>
        <dbReference type="EMBL" id="TFK60282.1"/>
    </source>
</evidence>
<name>A0ACD3A3W4_9AGAR</name>
<accession>A0ACD3A3W4</accession>
<reference evidence="1 2" key="1">
    <citation type="journal article" date="2019" name="Nat. Ecol. Evol.">
        <title>Megaphylogeny resolves global patterns of mushroom evolution.</title>
        <authorList>
            <person name="Varga T."/>
            <person name="Krizsan K."/>
            <person name="Foldi C."/>
            <person name="Dima B."/>
            <person name="Sanchez-Garcia M."/>
            <person name="Sanchez-Ramirez S."/>
            <person name="Szollosi G.J."/>
            <person name="Szarkandi J.G."/>
            <person name="Papp V."/>
            <person name="Albert L."/>
            <person name="Andreopoulos W."/>
            <person name="Angelini C."/>
            <person name="Antonin V."/>
            <person name="Barry K.W."/>
            <person name="Bougher N.L."/>
            <person name="Buchanan P."/>
            <person name="Buyck B."/>
            <person name="Bense V."/>
            <person name="Catcheside P."/>
            <person name="Chovatia M."/>
            <person name="Cooper J."/>
            <person name="Damon W."/>
            <person name="Desjardin D."/>
            <person name="Finy P."/>
            <person name="Geml J."/>
            <person name="Haridas S."/>
            <person name="Hughes K."/>
            <person name="Justo A."/>
            <person name="Karasinski D."/>
            <person name="Kautmanova I."/>
            <person name="Kiss B."/>
            <person name="Kocsube S."/>
            <person name="Kotiranta H."/>
            <person name="LaButti K.M."/>
            <person name="Lechner B.E."/>
            <person name="Liimatainen K."/>
            <person name="Lipzen A."/>
            <person name="Lukacs Z."/>
            <person name="Mihaltcheva S."/>
            <person name="Morgado L.N."/>
            <person name="Niskanen T."/>
            <person name="Noordeloos M.E."/>
            <person name="Ohm R.A."/>
            <person name="Ortiz-Santana B."/>
            <person name="Ovrebo C."/>
            <person name="Racz N."/>
            <person name="Riley R."/>
            <person name="Savchenko A."/>
            <person name="Shiryaev A."/>
            <person name="Soop K."/>
            <person name="Spirin V."/>
            <person name="Szebenyi C."/>
            <person name="Tomsovsky M."/>
            <person name="Tulloss R.E."/>
            <person name="Uehling J."/>
            <person name="Grigoriev I.V."/>
            <person name="Vagvolgyi C."/>
            <person name="Papp T."/>
            <person name="Martin F.M."/>
            <person name="Miettinen O."/>
            <person name="Hibbett D.S."/>
            <person name="Nagy L.G."/>
        </authorList>
    </citation>
    <scope>NUCLEOTIDE SEQUENCE [LARGE SCALE GENOMIC DNA]</scope>
    <source>
        <strain evidence="1 2">NL-1719</strain>
    </source>
</reference>
<dbReference type="Proteomes" id="UP000308600">
    <property type="component" value="Unassembled WGS sequence"/>
</dbReference>
<gene>
    <name evidence="1" type="ORF">BDN72DRAFT_536673</name>
</gene>
<sequence length="200" mass="22978">MDSACTGQSAVSRPINTAFSPAIYKTRFTPSHRSTTSYFLSLITSPRPHRLSPMSLQRITISLPPSTDVFANGASVRLLYRTIILWTIYYHRNKHRFGYPPPPKTIFRGESWEPVHIPPPPPFEMQKWEKLFDAQLVELEKALPKQPQVLRWPYLPRDLPPPTGTRKRSRDAVEEEGGTILGNLFGSLFSSRSRKRARRH</sequence>
<protein>
    <submittedName>
        <fullName evidence="1">Uncharacterized protein</fullName>
    </submittedName>
</protein>
<proteinExistence type="predicted"/>